<comment type="caution">
    <text evidence="2">The sequence shown here is derived from an EMBL/GenBank/DDBJ whole genome shotgun (WGS) entry which is preliminary data.</text>
</comment>
<protein>
    <submittedName>
        <fullName evidence="2">Uncharacterized protein</fullName>
    </submittedName>
</protein>
<keyword evidence="3" id="KW-1185">Reference proteome</keyword>
<evidence type="ECO:0000313" key="2">
    <source>
        <dbReference type="EMBL" id="NVN19557.1"/>
    </source>
</evidence>
<name>A0A850NQH7_9FLAO</name>
<dbReference type="Proteomes" id="UP000558089">
    <property type="component" value="Unassembled WGS sequence"/>
</dbReference>
<feature type="transmembrane region" description="Helical" evidence="1">
    <location>
        <begin position="57"/>
        <end position="75"/>
    </location>
</feature>
<reference evidence="2 3" key="1">
    <citation type="submission" date="2020-01" db="EMBL/GenBank/DDBJ databases">
        <title>Draft Genome Analysis of Muricauda sp. HICW Isolated from coastal seawater of PR China.</title>
        <authorList>
            <person name="Chen M.-X."/>
        </authorList>
    </citation>
    <scope>NUCLEOTIDE SEQUENCE [LARGE SCALE GENOMIC DNA]</scope>
    <source>
        <strain evidence="2 3">HICW</strain>
    </source>
</reference>
<sequence length="136" mass="15762">MDQLDDKKLEAFVNKVMEEAPLESPSADFTKNVMQKLEVEAPQQVFEYKPILSGRTLSLAFVSFVALLFLLGSQLDVDNGQGWFKNLNMESWFHTDWGWVKGFTFSKVTVYAFLCLGLMFFVQVPWLKRYLDKSIF</sequence>
<dbReference type="AlphaFoldDB" id="A0A850NQH7"/>
<keyword evidence="1" id="KW-0472">Membrane</keyword>
<gene>
    <name evidence="2" type="ORF">GUA46_14500</name>
</gene>
<organism evidence="2 3">
    <name type="scientific">Flagellimonas chongwuensis</name>
    <dbReference type="NCBI Taxonomy" id="2697365"/>
    <lineage>
        <taxon>Bacteria</taxon>
        <taxon>Pseudomonadati</taxon>
        <taxon>Bacteroidota</taxon>
        <taxon>Flavobacteriia</taxon>
        <taxon>Flavobacteriales</taxon>
        <taxon>Flavobacteriaceae</taxon>
        <taxon>Flagellimonas</taxon>
    </lineage>
</organism>
<feature type="transmembrane region" description="Helical" evidence="1">
    <location>
        <begin position="108"/>
        <end position="127"/>
    </location>
</feature>
<keyword evidence="1" id="KW-0812">Transmembrane</keyword>
<dbReference type="RefSeq" id="WP_176621104.1">
    <property type="nucleotide sequence ID" value="NZ_WYET01000008.1"/>
</dbReference>
<accession>A0A850NQH7</accession>
<dbReference type="EMBL" id="WYET01000008">
    <property type="protein sequence ID" value="NVN19557.1"/>
    <property type="molecule type" value="Genomic_DNA"/>
</dbReference>
<evidence type="ECO:0000313" key="3">
    <source>
        <dbReference type="Proteomes" id="UP000558089"/>
    </source>
</evidence>
<evidence type="ECO:0000256" key="1">
    <source>
        <dbReference type="SAM" id="Phobius"/>
    </source>
</evidence>
<keyword evidence="1" id="KW-1133">Transmembrane helix</keyword>
<proteinExistence type="predicted"/>